<gene>
    <name evidence="3" type="ORF">L7E55_04570</name>
</gene>
<organism evidence="3 4">
    <name type="scientific">Pelotomaculum isophthalicicum JI</name>
    <dbReference type="NCBI Taxonomy" id="947010"/>
    <lineage>
        <taxon>Bacteria</taxon>
        <taxon>Bacillati</taxon>
        <taxon>Bacillota</taxon>
        <taxon>Clostridia</taxon>
        <taxon>Eubacteriales</taxon>
        <taxon>Desulfotomaculaceae</taxon>
        <taxon>Pelotomaculum</taxon>
    </lineage>
</organism>
<evidence type="ECO:0000313" key="4">
    <source>
        <dbReference type="Proteomes" id="UP001154312"/>
    </source>
</evidence>
<evidence type="ECO:0000259" key="2">
    <source>
        <dbReference type="Pfam" id="PF07833"/>
    </source>
</evidence>
<evidence type="ECO:0000313" key="3">
    <source>
        <dbReference type="EMBL" id="MDF9407638.1"/>
    </source>
</evidence>
<feature type="domain" description="Copper amine oxidase-like N-terminal" evidence="2">
    <location>
        <begin position="32"/>
        <end position="134"/>
    </location>
</feature>
<sequence length="424" mass="46633">MRRKLIIVLAFTLLMISAAFPAFAAETIRLQVNGDAVPSPGLYLENDCSMVSVDTFTRLAGAEVKWSANDNFAITENGVTLNLSVGKTEALLGDKPVTLPVAPTKTGDSVFIPLRAVSDAFGFKVDWDGEQWLVNLTRDEQRDGMSVSDLLAKSTVASQAYNTYSMEGLFNIAMDIQADGKAVEQAPKNITSKLTGQIQNNPFQVYVKQTVTPGTADNNSEMIVETYMDQAKMYIKAPEQDWTVMNMPFSPEFWKQQQDIQSDPLKAAELMKEMGILLNFGNDVTVDGKDYYVVNAAIDMNKFKQGYQKLLQQAMQAIPQDTTAGNAADLQKQMADLFKNATLDYNYSVLVNKKTLIGEIVKFDARLIMSMENPAPEQASGAATDNTPKTMKMDMKIKGDMKITDLGSPFKAPDVSAAKEISKP</sequence>
<comment type="caution">
    <text evidence="3">The sequence shown here is derived from an EMBL/GenBank/DDBJ whole genome shotgun (WGS) entry which is preliminary data.</text>
</comment>
<evidence type="ECO:0000256" key="1">
    <source>
        <dbReference type="SAM" id="SignalP"/>
    </source>
</evidence>
<dbReference type="Gene3D" id="3.30.457.10">
    <property type="entry name" value="Copper amine oxidase-like, N-terminal domain"/>
    <property type="match status" value="1"/>
</dbReference>
<dbReference type="InterPro" id="IPR012854">
    <property type="entry name" value="Cu_amine_oxidase-like_N"/>
</dbReference>
<dbReference type="Proteomes" id="UP001154312">
    <property type="component" value="Unassembled WGS sequence"/>
</dbReference>
<accession>A0A9X4H2Z1</accession>
<proteinExistence type="predicted"/>
<name>A0A9X4H2Z1_9FIRM</name>
<feature type="signal peptide" evidence="1">
    <location>
        <begin position="1"/>
        <end position="24"/>
    </location>
</feature>
<dbReference type="SUPFAM" id="SSF55383">
    <property type="entry name" value="Copper amine oxidase, domain N"/>
    <property type="match status" value="1"/>
</dbReference>
<dbReference type="InterPro" id="IPR036582">
    <property type="entry name" value="Mao_N_sf"/>
</dbReference>
<dbReference type="RefSeq" id="WP_277442876.1">
    <property type="nucleotide sequence ID" value="NZ_JAKOAV010000006.1"/>
</dbReference>
<dbReference type="Pfam" id="PF07833">
    <property type="entry name" value="Cu_amine_oxidN1"/>
    <property type="match status" value="1"/>
</dbReference>
<dbReference type="EMBL" id="JAKOAV010000006">
    <property type="protein sequence ID" value="MDF9407638.1"/>
    <property type="molecule type" value="Genomic_DNA"/>
</dbReference>
<protein>
    <submittedName>
        <fullName evidence="3">Copper amine oxidase N-terminal domain-containing protein</fullName>
    </submittedName>
</protein>
<dbReference type="AlphaFoldDB" id="A0A9X4H2Z1"/>
<keyword evidence="1" id="KW-0732">Signal</keyword>
<feature type="chain" id="PRO_5040785630" evidence="1">
    <location>
        <begin position="25"/>
        <end position="424"/>
    </location>
</feature>
<reference evidence="3" key="1">
    <citation type="submission" date="2022-02" db="EMBL/GenBank/DDBJ databases">
        <authorList>
            <person name="Leng L."/>
        </authorList>
    </citation>
    <scope>NUCLEOTIDE SEQUENCE</scope>
    <source>
        <strain evidence="3">JI</strain>
    </source>
</reference>
<keyword evidence="4" id="KW-1185">Reference proteome</keyword>